<evidence type="ECO:0000313" key="16">
    <source>
        <dbReference type="Proteomes" id="UP001597231"/>
    </source>
</evidence>
<keyword evidence="12" id="KW-0963">Cytoplasm</keyword>
<evidence type="ECO:0000256" key="2">
    <source>
        <dbReference type="ARBA" id="ARBA00010280"/>
    </source>
</evidence>
<dbReference type="SUPFAM" id="SSF56042">
    <property type="entry name" value="PurM C-terminal domain-like"/>
    <property type="match status" value="1"/>
</dbReference>
<dbReference type="InterPro" id="IPR036676">
    <property type="entry name" value="PurM-like_C_sf"/>
</dbReference>
<sequence>MSKAYEKAGVNIEAGYASVERMKSHVARTARKGVAGAFGGFGGMFDLSSLHYKEPVLISGTDGVGTKLKLAFMADQHDTIGVDCVAMCVNDIVAQGAEPLYFLDYIALGKAVPEKVESIVKGIADGCVQAGAALIGGETAEMPGLYDVNEYDLAGFAVGACEKSKVITGEKTVNGDVLIGIASSGIHSNGYSLVRKIILEDAGYGIDDVIEGFESIGTVGEVLLTPTKIYAKPAMQIHEELNVHSMGHITGGGFYENLPRMLPEGVGVEIELHTWPVLPVFHMLKAIGELADKDLYSVFNMGIGFVIALPAAEADRAIQIVEEHGEKAYKIGKVVNGAGVRFVGEHDGSLQE</sequence>
<evidence type="ECO:0000256" key="12">
    <source>
        <dbReference type="HAMAP-Rule" id="MF_00741"/>
    </source>
</evidence>
<comment type="catalytic activity">
    <reaction evidence="11 12">
        <text>2-formamido-N(1)-(5-O-phospho-beta-D-ribosyl)acetamidine + ATP = 5-amino-1-(5-phospho-beta-D-ribosyl)imidazole + ADP + phosphate + H(+)</text>
        <dbReference type="Rhea" id="RHEA:23032"/>
        <dbReference type="ChEBI" id="CHEBI:15378"/>
        <dbReference type="ChEBI" id="CHEBI:30616"/>
        <dbReference type="ChEBI" id="CHEBI:43474"/>
        <dbReference type="ChEBI" id="CHEBI:137981"/>
        <dbReference type="ChEBI" id="CHEBI:147287"/>
        <dbReference type="ChEBI" id="CHEBI:456216"/>
        <dbReference type="EC" id="6.3.3.1"/>
    </reaction>
</comment>
<dbReference type="InterPro" id="IPR004733">
    <property type="entry name" value="PurM_cligase"/>
</dbReference>
<comment type="subcellular location">
    <subcellularLocation>
        <location evidence="12">Cytoplasm</location>
    </subcellularLocation>
</comment>
<dbReference type="PANTHER" id="PTHR10520:SF12">
    <property type="entry name" value="TRIFUNCTIONAL PURINE BIOSYNTHETIC PROTEIN ADENOSINE-3"/>
    <property type="match status" value="1"/>
</dbReference>
<name>A0ABW3TSR1_9BACL</name>
<organism evidence="15 16">
    <name type="scientific">Sporosarcina contaminans</name>
    <dbReference type="NCBI Taxonomy" id="633403"/>
    <lineage>
        <taxon>Bacteria</taxon>
        <taxon>Bacillati</taxon>
        <taxon>Bacillota</taxon>
        <taxon>Bacilli</taxon>
        <taxon>Bacillales</taxon>
        <taxon>Caryophanaceae</taxon>
        <taxon>Sporosarcina</taxon>
    </lineage>
</organism>
<dbReference type="Gene3D" id="3.30.1330.10">
    <property type="entry name" value="PurM-like, N-terminal domain"/>
    <property type="match status" value="1"/>
</dbReference>
<keyword evidence="5 12" id="KW-0436">Ligase</keyword>
<evidence type="ECO:0000256" key="7">
    <source>
        <dbReference type="ARBA" id="ARBA00022840"/>
    </source>
</evidence>
<dbReference type="SUPFAM" id="SSF55326">
    <property type="entry name" value="PurM N-terminal domain-like"/>
    <property type="match status" value="1"/>
</dbReference>
<dbReference type="InterPro" id="IPR016188">
    <property type="entry name" value="PurM-like_N"/>
</dbReference>
<keyword evidence="16" id="KW-1185">Reference proteome</keyword>
<proteinExistence type="inferred from homology"/>
<dbReference type="Gene3D" id="3.90.650.10">
    <property type="entry name" value="PurM-like C-terminal domain"/>
    <property type="match status" value="1"/>
</dbReference>
<feature type="domain" description="PurM-like N-terminal" evidence="13">
    <location>
        <begin position="57"/>
        <end position="160"/>
    </location>
</feature>
<keyword evidence="6 12" id="KW-0547">Nucleotide-binding</keyword>
<evidence type="ECO:0000256" key="3">
    <source>
        <dbReference type="ARBA" id="ARBA00013047"/>
    </source>
</evidence>
<evidence type="ECO:0000256" key="5">
    <source>
        <dbReference type="ARBA" id="ARBA00022598"/>
    </source>
</evidence>
<evidence type="ECO:0000256" key="1">
    <source>
        <dbReference type="ARBA" id="ARBA00004686"/>
    </source>
</evidence>
<dbReference type="NCBIfam" id="TIGR00878">
    <property type="entry name" value="purM"/>
    <property type="match status" value="1"/>
</dbReference>
<dbReference type="PANTHER" id="PTHR10520">
    <property type="entry name" value="TRIFUNCTIONAL PURINE BIOSYNTHETIC PROTEIN ADENOSINE-3-RELATED"/>
    <property type="match status" value="1"/>
</dbReference>
<protein>
    <recommendedName>
        <fullName evidence="4 12">Phosphoribosylformylglycinamidine cyclo-ligase</fullName>
        <ecNumber evidence="3 12">6.3.3.1</ecNumber>
    </recommendedName>
    <alternativeName>
        <fullName evidence="9 12">AIR synthase</fullName>
    </alternativeName>
    <alternativeName>
        <fullName evidence="10 12">AIRS</fullName>
    </alternativeName>
    <alternativeName>
        <fullName evidence="8 12">Phosphoribosyl-aminoimidazole synthetase</fullName>
    </alternativeName>
</protein>
<keyword evidence="12" id="KW-0658">Purine biosynthesis</keyword>
<evidence type="ECO:0000259" key="14">
    <source>
        <dbReference type="Pfam" id="PF02769"/>
    </source>
</evidence>
<dbReference type="Pfam" id="PF00586">
    <property type="entry name" value="AIRS"/>
    <property type="match status" value="1"/>
</dbReference>
<gene>
    <name evidence="12 15" type="primary">purM</name>
    <name evidence="15" type="ORF">ACFQ38_00050</name>
</gene>
<evidence type="ECO:0000256" key="10">
    <source>
        <dbReference type="ARBA" id="ARBA00033093"/>
    </source>
</evidence>
<accession>A0ABW3TSR1</accession>
<evidence type="ECO:0000256" key="9">
    <source>
        <dbReference type="ARBA" id="ARBA00032931"/>
    </source>
</evidence>
<evidence type="ECO:0000256" key="8">
    <source>
        <dbReference type="ARBA" id="ARBA00031908"/>
    </source>
</evidence>
<dbReference type="InterPro" id="IPR036921">
    <property type="entry name" value="PurM-like_N_sf"/>
</dbReference>
<evidence type="ECO:0000256" key="11">
    <source>
        <dbReference type="ARBA" id="ARBA00049057"/>
    </source>
</evidence>
<dbReference type="InterPro" id="IPR010918">
    <property type="entry name" value="PurM-like_C_dom"/>
</dbReference>
<dbReference type="HAMAP" id="MF_00741">
    <property type="entry name" value="AIRS"/>
    <property type="match status" value="1"/>
</dbReference>
<keyword evidence="7 12" id="KW-0067">ATP-binding</keyword>
<evidence type="ECO:0000313" key="15">
    <source>
        <dbReference type="EMBL" id="MFD1203527.1"/>
    </source>
</evidence>
<dbReference type="GO" id="GO:0004641">
    <property type="term" value="F:phosphoribosylformylglycinamidine cyclo-ligase activity"/>
    <property type="evidence" value="ECO:0007669"/>
    <property type="project" value="UniProtKB-EC"/>
</dbReference>
<comment type="pathway">
    <text evidence="1 12">Purine metabolism; IMP biosynthesis via de novo pathway; 5-amino-1-(5-phospho-D-ribosyl)imidazole from N(2)-formyl-N(1)-(5-phospho-D-ribosyl)glycinamide: step 2/2.</text>
</comment>
<dbReference type="CDD" id="cd02196">
    <property type="entry name" value="PurM"/>
    <property type="match status" value="1"/>
</dbReference>
<evidence type="ECO:0000259" key="13">
    <source>
        <dbReference type="Pfam" id="PF00586"/>
    </source>
</evidence>
<comment type="caution">
    <text evidence="15">The sequence shown here is derived from an EMBL/GenBank/DDBJ whole genome shotgun (WGS) entry which is preliminary data.</text>
</comment>
<evidence type="ECO:0000256" key="6">
    <source>
        <dbReference type="ARBA" id="ARBA00022741"/>
    </source>
</evidence>
<comment type="similarity">
    <text evidence="2 12">Belongs to the AIR synthase family.</text>
</comment>
<dbReference type="Proteomes" id="UP001597231">
    <property type="component" value="Unassembled WGS sequence"/>
</dbReference>
<dbReference type="EMBL" id="JBHTLT010000001">
    <property type="protein sequence ID" value="MFD1203527.1"/>
    <property type="molecule type" value="Genomic_DNA"/>
</dbReference>
<dbReference type="RefSeq" id="WP_381479370.1">
    <property type="nucleotide sequence ID" value="NZ_JBHTLT010000001.1"/>
</dbReference>
<dbReference type="Pfam" id="PF02769">
    <property type="entry name" value="AIRS_C"/>
    <property type="match status" value="1"/>
</dbReference>
<dbReference type="EC" id="6.3.3.1" evidence="3 12"/>
<evidence type="ECO:0000256" key="4">
    <source>
        <dbReference type="ARBA" id="ARBA00020367"/>
    </source>
</evidence>
<reference evidence="16" key="1">
    <citation type="journal article" date="2019" name="Int. J. Syst. Evol. Microbiol.">
        <title>The Global Catalogue of Microorganisms (GCM) 10K type strain sequencing project: providing services to taxonomists for standard genome sequencing and annotation.</title>
        <authorList>
            <consortium name="The Broad Institute Genomics Platform"/>
            <consortium name="The Broad Institute Genome Sequencing Center for Infectious Disease"/>
            <person name="Wu L."/>
            <person name="Ma J."/>
        </authorList>
    </citation>
    <scope>NUCLEOTIDE SEQUENCE [LARGE SCALE GENOMIC DNA]</scope>
    <source>
        <strain evidence="16">CCUG 53915</strain>
    </source>
</reference>
<feature type="domain" description="PurM-like C-terminal" evidence="14">
    <location>
        <begin position="175"/>
        <end position="342"/>
    </location>
</feature>